<feature type="transmembrane region" description="Helical" evidence="1">
    <location>
        <begin position="260"/>
        <end position="282"/>
    </location>
</feature>
<feature type="transmembrane region" description="Helical" evidence="1">
    <location>
        <begin position="228"/>
        <end position="248"/>
    </location>
</feature>
<sequence length="297" mass="33647">MKVATRSNETERDWVLYCLRFAVSALFLGRGYLYLSDLAPLSAFLWNQDLLERPLEWLTGMSWESYSAHSEGFILTMQRTMGMLFLAAALPCWYVRGSRRRLVNGLVLAAGLFLFVYGLLRWSDADFRIAMLLEQSLQWGAPLLLMLYGRVRDSRWTALAALLIAATFIGHGCYALGLSVPQNHEFVNMTMRALSLGRPGALIFLHAVGVLDFLVPVLFWVPKLRLYALAYAAFWGLLTAFARIFSYWTPAEDFYGMHPWVAETIVRLPHGLIPLALLLIYLMKDSHLHKSSSGTSL</sequence>
<dbReference type="RefSeq" id="WP_110129836.1">
    <property type="nucleotide sequence ID" value="NZ_QHJQ01000001.1"/>
</dbReference>
<dbReference type="OrthoDB" id="196133at2"/>
<dbReference type="AlphaFoldDB" id="A0A317ZPH9"/>
<feature type="transmembrane region" description="Helical" evidence="1">
    <location>
        <begin position="200"/>
        <end position="221"/>
    </location>
</feature>
<organism evidence="2 3">
    <name type="scientific">Coraliomargarita sinensis</name>
    <dbReference type="NCBI Taxonomy" id="2174842"/>
    <lineage>
        <taxon>Bacteria</taxon>
        <taxon>Pseudomonadati</taxon>
        <taxon>Verrucomicrobiota</taxon>
        <taxon>Opitutia</taxon>
        <taxon>Puniceicoccales</taxon>
        <taxon>Coraliomargaritaceae</taxon>
        <taxon>Coraliomargarita</taxon>
    </lineage>
</organism>
<evidence type="ECO:0000313" key="3">
    <source>
        <dbReference type="Proteomes" id="UP000247099"/>
    </source>
</evidence>
<feature type="transmembrane region" description="Helical" evidence="1">
    <location>
        <begin position="73"/>
        <end position="95"/>
    </location>
</feature>
<keyword evidence="1" id="KW-0472">Membrane</keyword>
<dbReference type="InParanoid" id="A0A317ZPH9"/>
<evidence type="ECO:0000313" key="2">
    <source>
        <dbReference type="EMBL" id="PXA05759.1"/>
    </source>
</evidence>
<feature type="transmembrane region" description="Helical" evidence="1">
    <location>
        <begin position="129"/>
        <end position="149"/>
    </location>
</feature>
<name>A0A317ZPH9_9BACT</name>
<feature type="transmembrane region" description="Helical" evidence="1">
    <location>
        <begin position="156"/>
        <end position="180"/>
    </location>
</feature>
<comment type="caution">
    <text evidence="2">The sequence shown here is derived from an EMBL/GenBank/DDBJ whole genome shotgun (WGS) entry which is preliminary data.</text>
</comment>
<feature type="transmembrane region" description="Helical" evidence="1">
    <location>
        <begin position="14"/>
        <end position="35"/>
    </location>
</feature>
<dbReference type="EMBL" id="QHJQ01000001">
    <property type="protein sequence ID" value="PXA05759.1"/>
    <property type="molecule type" value="Genomic_DNA"/>
</dbReference>
<keyword evidence="1" id="KW-0812">Transmembrane</keyword>
<reference evidence="2 3" key="1">
    <citation type="submission" date="2018-05" db="EMBL/GenBank/DDBJ databases">
        <title>Coraliomargarita sinensis sp. nov., isolated from a marine solar saltern.</title>
        <authorList>
            <person name="Zhou L.Y."/>
        </authorList>
    </citation>
    <scope>NUCLEOTIDE SEQUENCE [LARGE SCALE GENOMIC DNA]</scope>
    <source>
        <strain evidence="2 3">WN38</strain>
    </source>
</reference>
<dbReference type="Proteomes" id="UP000247099">
    <property type="component" value="Unassembled WGS sequence"/>
</dbReference>
<gene>
    <name evidence="2" type="ORF">DDZ13_02505</name>
</gene>
<keyword evidence="1" id="KW-1133">Transmembrane helix</keyword>
<protein>
    <submittedName>
        <fullName evidence="2">Uncharacterized protein</fullName>
    </submittedName>
</protein>
<evidence type="ECO:0000256" key="1">
    <source>
        <dbReference type="SAM" id="Phobius"/>
    </source>
</evidence>
<keyword evidence="3" id="KW-1185">Reference proteome</keyword>
<accession>A0A317ZPH9</accession>
<proteinExistence type="predicted"/>
<feature type="transmembrane region" description="Helical" evidence="1">
    <location>
        <begin position="102"/>
        <end position="123"/>
    </location>
</feature>